<dbReference type="InterPro" id="IPR011990">
    <property type="entry name" value="TPR-like_helical_dom_sf"/>
</dbReference>
<dbReference type="InterPro" id="IPR001789">
    <property type="entry name" value="Sig_transdc_resp-reg_receiver"/>
</dbReference>
<dbReference type="Gene3D" id="1.20.120.160">
    <property type="entry name" value="HPT domain"/>
    <property type="match status" value="1"/>
</dbReference>
<feature type="domain" description="Histidine kinase" evidence="14">
    <location>
        <begin position="409"/>
        <end position="630"/>
    </location>
</feature>
<dbReference type="Gene3D" id="1.10.287.130">
    <property type="match status" value="1"/>
</dbReference>
<dbReference type="InterPro" id="IPR004358">
    <property type="entry name" value="Sig_transdc_His_kin-like_C"/>
</dbReference>
<dbReference type="SUPFAM" id="SSF47226">
    <property type="entry name" value="Histidine-containing phosphotransfer domain, HPT domain"/>
    <property type="match status" value="1"/>
</dbReference>
<keyword evidence="18" id="KW-1185">Reference proteome</keyword>
<dbReference type="CDD" id="cd16922">
    <property type="entry name" value="HATPase_EvgS-ArcB-TorS-like"/>
    <property type="match status" value="1"/>
</dbReference>
<evidence type="ECO:0000259" key="14">
    <source>
        <dbReference type="PROSITE" id="PS50109"/>
    </source>
</evidence>
<dbReference type="Pfam" id="PF02518">
    <property type="entry name" value="HATPase_c"/>
    <property type="match status" value="1"/>
</dbReference>
<evidence type="ECO:0000256" key="5">
    <source>
        <dbReference type="ARBA" id="ARBA00022553"/>
    </source>
</evidence>
<dbReference type="Gene3D" id="3.40.50.2300">
    <property type="match status" value="1"/>
</dbReference>
<evidence type="ECO:0000256" key="11">
    <source>
        <dbReference type="ARBA" id="ARBA00023136"/>
    </source>
</evidence>
<dbReference type="Gene3D" id="3.30.565.10">
    <property type="entry name" value="Histidine kinase-like ATPase, C-terminal domain"/>
    <property type="match status" value="1"/>
</dbReference>
<organism evidence="17 18">
    <name type="scientific">Chitinimonas prasina</name>
    <dbReference type="NCBI Taxonomy" id="1434937"/>
    <lineage>
        <taxon>Bacteria</taxon>
        <taxon>Pseudomonadati</taxon>
        <taxon>Pseudomonadota</taxon>
        <taxon>Betaproteobacteria</taxon>
        <taxon>Neisseriales</taxon>
        <taxon>Chitinibacteraceae</taxon>
        <taxon>Chitinimonas</taxon>
    </lineage>
</organism>
<keyword evidence="11" id="KW-0472">Membrane</keyword>
<accession>A0ABQ5YDY9</accession>
<dbReference type="InterPro" id="IPR019734">
    <property type="entry name" value="TPR_rpt"/>
</dbReference>
<dbReference type="EMBL" id="BSOG01000002">
    <property type="protein sequence ID" value="GLR12682.1"/>
    <property type="molecule type" value="Genomic_DNA"/>
</dbReference>
<evidence type="ECO:0000259" key="16">
    <source>
        <dbReference type="PROSITE" id="PS50894"/>
    </source>
</evidence>
<evidence type="ECO:0000313" key="18">
    <source>
        <dbReference type="Proteomes" id="UP001156706"/>
    </source>
</evidence>
<evidence type="ECO:0000256" key="1">
    <source>
        <dbReference type="ARBA" id="ARBA00000085"/>
    </source>
</evidence>
<dbReference type="SMART" id="SM00387">
    <property type="entry name" value="HATPase_c"/>
    <property type="match status" value="1"/>
</dbReference>
<dbReference type="PANTHER" id="PTHR45339:SF1">
    <property type="entry name" value="HYBRID SIGNAL TRANSDUCTION HISTIDINE KINASE J"/>
    <property type="match status" value="1"/>
</dbReference>
<dbReference type="RefSeq" id="WP_284195821.1">
    <property type="nucleotide sequence ID" value="NZ_BSOG01000002.1"/>
</dbReference>
<comment type="caution">
    <text evidence="17">The sequence shown here is derived from an EMBL/GenBank/DDBJ whole genome shotgun (WGS) entry which is preliminary data.</text>
</comment>
<evidence type="ECO:0000256" key="10">
    <source>
        <dbReference type="ARBA" id="ARBA00023012"/>
    </source>
</evidence>
<comment type="subcellular location">
    <subcellularLocation>
        <location evidence="2">Cell membrane</location>
        <topology evidence="2">Multi-pass membrane protein</topology>
    </subcellularLocation>
</comment>
<dbReference type="CDD" id="cd00088">
    <property type="entry name" value="HPT"/>
    <property type="match status" value="1"/>
</dbReference>
<dbReference type="InterPro" id="IPR036097">
    <property type="entry name" value="HisK_dim/P_sf"/>
</dbReference>
<dbReference type="Pfam" id="PF00512">
    <property type="entry name" value="HisKA"/>
    <property type="match status" value="1"/>
</dbReference>
<feature type="modified residue" description="Phosphohistidine" evidence="12">
    <location>
        <position position="848"/>
    </location>
</feature>
<dbReference type="PANTHER" id="PTHR45339">
    <property type="entry name" value="HYBRID SIGNAL TRANSDUCTION HISTIDINE KINASE J"/>
    <property type="match status" value="1"/>
</dbReference>
<dbReference type="SUPFAM" id="SSF48452">
    <property type="entry name" value="TPR-like"/>
    <property type="match status" value="2"/>
</dbReference>
<dbReference type="SUPFAM" id="SSF47384">
    <property type="entry name" value="Homodimeric domain of signal transducing histidine kinase"/>
    <property type="match status" value="1"/>
</dbReference>
<dbReference type="InterPro" id="IPR005467">
    <property type="entry name" value="His_kinase_dom"/>
</dbReference>
<evidence type="ECO:0000256" key="4">
    <source>
        <dbReference type="ARBA" id="ARBA00022475"/>
    </source>
</evidence>
<dbReference type="InterPro" id="IPR036641">
    <property type="entry name" value="HPT_dom_sf"/>
</dbReference>
<keyword evidence="9" id="KW-1133">Transmembrane helix</keyword>
<evidence type="ECO:0000256" key="7">
    <source>
        <dbReference type="ARBA" id="ARBA00022741"/>
    </source>
</evidence>
<keyword evidence="5 13" id="KW-0597">Phosphoprotein</keyword>
<evidence type="ECO:0000256" key="3">
    <source>
        <dbReference type="ARBA" id="ARBA00012438"/>
    </source>
</evidence>
<feature type="domain" description="HPt" evidence="16">
    <location>
        <begin position="807"/>
        <end position="909"/>
    </location>
</feature>
<dbReference type="SMART" id="SM00448">
    <property type="entry name" value="REC"/>
    <property type="match status" value="1"/>
</dbReference>
<evidence type="ECO:0000256" key="9">
    <source>
        <dbReference type="ARBA" id="ARBA00022989"/>
    </source>
</evidence>
<reference evidence="18" key="1">
    <citation type="journal article" date="2019" name="Int. J. Syst. Evol. Microbiol.">
        <title>The Global Catalogue of Microorganisms (GCM) 10K type strain sequencing project: providing services to taxonomists for standard genome sequencing and annotation.</title>
        <authorList>
            <consortium name="The Broad Institute Genomics Platform"/>
            <consortium name="The Broad Institute Genome Sequencing Center for Infectious Disease"/>
            <person name="Wu L."/>
            <person name="Ma J."/>
        </authorList>
    </citation>
    <scope>NUCLEOTIDE SEQUENCE [LARGE SCALE GENOMIC DNA]</scope>
    <source>
        <strain evidence="18">NBRC 110044</strain>
    </source>
</reference>
<gene>
    <name evidence="17" type="ORF">GCM10007907_14720</name>
</gene>
<dbReference type="CDD" id="cd00082">
    <property type="entry name" value="HisKA"/>
    <property type="match status" value="1"/>
</dbReference>
<evidence type="ECO:0000256" key="8">
    <source>
        <dbReference type="ARBA" id="ARBA00022840"/>
    </source>
</evidence>
<dbReference type="SUPFAM" id="SSF52172">
    <property type="entry name" value="CheY-like"/>
    <property type="match status" value="1"/>
</dbReference>
<dbReference type="EC" id="2.7.13.3" evidence="3"/>
<dbReference type="CDD" id="cd17546">
    <property type="entry name" value="REC_hyHK_CKI1_RcsC-like"/>
    <property type="match status" value="1"/>
</dbReference>
<feature type="modified residue" description="4-aspartylphosphate" evidence="13">
    <location>
        <position position="707"/>
    </location>
</feature>
<dbReference type="InterPro" id="IPR008207">
    <property type="entry name" value="Sig_transdc_His_kin_Hpt_dom"/>
</dbReference>
<dbReference type="InterPro" id="IPR036890">
    <property type="entry name" value="HATPase_C_sf"/>
</dbReference>
<sequence length="972" mass="107150">MTDQVDLSWTTGNWRQDFEHALGLMRDKPQQTRALGQRMIAAGSLEHPPLQSHYGALIQSLSDYFDDRNEHTEAVFRQLHDTFTSLNDPDGQLLSAFGMLAVARVQGRIEEGYRFAQEYVVPFLPNTPSMSSVLLLNTLGILAQEYGLTDEALRHFYSALEAARSLGLKAREAQITCNIGELFYVCGNAEDGETMLQQAQELAMHTEERWLRPFVSLILALCKLSRDNSEAAYAVLEEFLDDHPDIANSAPSNRGFFHAVAAYTLAERGLLDQAEALSQRALNEMTLYEERHLRPYTWWASGHIHHLRGRQDEAIIDLNRAIDETGDLGYVFMPMRACLELSDIHTARGDWQAALRDYKRHHSLYERAQDQATRTRLKLLSIKSELREAEAGLRHAEEATRAKSMFLANMSHEIRTPMNAIIGMAHLALKTPLTPKQRDYVEKIHTAGVSLLGIINDILDFSKIEAGKLDIESVDFDLDEVLANVAAVTGGRAEDKGLEYLLDIPADLPRHLNGDPLRLGQVLINLTNNAVKFTEHGSIRLSAKLERTAGEDLVLAFEVADTGIGMSSEQAGRLFQAFTQADGSTTRRFGGTGLGLSIARRLVEMMGGQIGVQSTPGKGSSFRFTVRLKPSSAPAPASDYASPALSVLPKFNGVSVLLVEDNEINQQIVVELLQAAGVVVEVAGNGREALDLLLQTDRPLYDLILLDVQMPIMDGYATIRAIRAEPRFADLPVVAMTAHAMQEEKQRCLDSGMNGHLAKPITPQSLFDTVAHWTSLRPRTAQAAVPQSTSELPQLDGLNVESGLARTLGDKALYLALLDRFSQEQAGVMERMRAALRNDRATARRLAHTLKSVAGLIGAVQIQALAGDLEEQLQEGRPTPADSQLAPLELALTALLDGLVQYCPTAPAIATTADTLAGLVTLLRAQDGEALDYFDQHRDVLVQALPDAILQKVERQIRQYDYDTVLALLEAQ</sequence>
<proteinExistence type="predicted"/>
<dbReference type="Pfam" id="PF01627">
    <property type="entry name" value="Hpt"/>
    <property type="match status" value="1"/>
</dbReference>
<dbReference type="InterPro" id="IPR011006">
    <property type="entry name" value="CheY-like_superfamily"/>
</dbReference>
<dbReference type="PROSITE" id="PS50109">
    <property type="entry name" value="HIS_KIN"/>
    <property type="match status" value="1"/>
</dbReference>
<keyword evidence="7" id="KW-0547">Nucleotide-binding</keyword>
<keyword evidence="10" id="KW-0902">Two-component regulatory system</keyword>
<dbReference type="SMART" id="SM00388">
    <property type="entry name" value="HisKA"/>
    <property type="match status" value="1"/>
</dbReference>
<keyword evidence="6" id="KW-0812">Transmembrane</keyword>
<dbReference type="InterPro" id="IPR003661">
    <property type="entry name" value="HisK_dim/P_dom"/>
</dbReference>
<dbReference type="PROSITE" id="PS50110">
    <property type="entry name" value="RESPONSE_REGULATORY"/>
    <property type="match status" value="1"/>
</dbReference>
<evidence type="ECO:0000313" key="17">
    <source>
        <dbReference type="EMBL" id="GLR12682.1"/>
    </source>
</evidence>
<feature type="domain" description="Response regulatory" evidence="15">
    <location>
        <begin position="655"/>
        <end position="774"/>
    </location>
</feature>
<dbReference type="SMART" id="SM00073">
    <property type="entry name" value="HPT"/>
    <property type="match status" value="1"/>
</dbReference>
<comment type="catalytic activity">
    <reaction evidence="1">
        <text>ATP + protein L-histidine = ADP + protein N-phospho-L-histidine.</text>
        <dbReference type="EC" id="2.7.13.3"/>
    </reaction>
</comment>
<dbReference type="Proteomes" id="UP001156706">
    <property type="component" value="Unassembled WGS sequence"/>
</dbReference>
<keyword evidence="8" id="KW-0067">ATP-binding</keyword>
<evidence type="ECO:0000256" key="13">
    <source>
        <dbReference type="PROSITE-ProRule" id="PRU00169"/>
    </source>
</evidence>
<evidence type="ECO:0000259" key="15">
    <source>
        <dbReference type="PROSITE" id="PS50110"/>
    </source>
</evidence>
<keyword evidence="4" id="KW-1003">Cell membrane</keyword>
<dbReference type="Pfam" id="PF00072">
    <property type="entry name" value="Response_reg"/>
    <property type="match status" value="1"/>
</dbReference>
<dbReference type="SUPFAM" id="SSF55874">
    <property type="entry name" value="ATPase domain of HSP90 chaperone/DNA topoisomerase II/histidine kinase"/>
    <property type="match status" value="1"/>
</dbReference>
<name>A0ABQ5YDY9_9NEIS</name>
<dbReference type="SMART" id="SM00028">
    <property type="entry name" value="TPR"/>
    <property type="match status" value="4"/>
</dbReference>
<dbReference type="InterPro" id="IPR003594">
    <property type="entry name" value="HATPase_dom"/>
</dbReference>
<dbReference type="Gene3D" id="1.25.40.10">
    <property type="entry name" value="Tetratricopeptide repeat domain"/>
    <property type="match status" value="2"/>
</dbReference>
<evidence type="ECO:0000256" key="2">
    <source>
        <dbReference type="ARBA" id="ARBA00004651"/>
    </source>
</evidence>
<protein>
    <recommendedName>
        <fullName evidence="3">histidine kinase</fullName>
        <ecNumber evidence="3">2.7.13.3</ecNumber>
    </recommendedName>
</protein>
<dbReference type="PROSITE" id="PS50894">
    <property type="entry name" value="HPT"/>
    <property type="match status" value="1"/>
</dbReference>
<evidence type="ECO:0000256" key="12">
    <source>
        <dbReference type="PROSITE-ProRule" id="PRU00110"/>
    </source>
</evidence>
<evidence type="ECO:0000256" key="6">
    <source>
        <dbReference type="ARBA" id="ARBA00022692"/>
    </source>
</evidence>
<dbReference type="PRINTS" id="PR00344">
    <property type="entry name" value="BCTRLSENSOR"/>
</dbReference>